<gene>
    <name evidence="3" type="ORF">OKJ48_04675</name>
</gene>
<keyword evidence="3" id="KW-0547">Nucleotide-binding</keyword>
<keyword evidence="2" id="KW-0472">Membrane</keyword>
<reference evidence="3 4" key="1">
    <citation type="submission" date="2022-10" db="EMBL/GenBank/DDBJ databases">
        <authorList>
            <person name="Xie J."/>
            <person name="Shen N."/>
        </authorList>
    </citation>
    <scope>NUCLEOTIDE SEQUENCE [LARGE SCALE GENOMIC DNA]</scope>
    <source>
        <strain evidence="3 4">DSM 41681</strain>
    </source>
</reference>
<keyword evidence="2" id="KW-1133">Transmembrane helix</keyword>
<organism evidence="3 4">
    <name type="scientific">Streptomyces kunmingensis</name>
    <dbReference type="NCBI Taxonomy" id="68225"/>
    <lineage>
        <taxon>Bacteria</taxon>
        <taxon>Bacillati</taxon>
        <taxon>Actinomycetota</taxon>
        <taxon>Actinomycetes</taxon>
        <taxon>Kitasatosporales</taxon>
        <taxon>Streptomycetaceae</taxon>
        <taxon>Streptomyces</taxon>
    </lineage>
</organism>
<comment type="caution">
    <text evidence="3">The sequence shown here is derived from an EMBL/GenBank/DDBJ whole genome shotgun (WGS) entry which is preliminary data.</text>
</comment>
<dbReference type="GO" id="GO:0005524">
    <property type="term" value="F:ATP binding"/>
    <property type="evidence" value="ECO:0007669"/>
    <property type="project" value="UniProtKB-KW"/>
</dbReference>
<evidence type="ECO:0000313" key="3">
    <source>
        <dbReference type="EMBL" id="MEB3959551.1"/>
    </source>
</evidence>
<proteinExistence type="predicted"/>
<dbReference type="EMBL" id="JAOZYB010000018">
    <property type="protein sequence ID" value="MEB3959551.1"/>
    <property type="molecule type" value="Genomic_DNA"/>
</dbReference>
<dbReference type="Proteomes" id="UP001352223">
    <property type="component" value="Unassembled WGS sequence"/>
</dbReference>
<feature type="non-terminal residue" evidence="3">
    <location>
        <position position="203"/>
    </location>
</feature>
<accession>A0ABU6C609</accession>
<sequence length="203" mass="21958">MSSEGMQGTDGFAGERGLPPGGAVPPPRPAHAPGEQSGSAGTTFLTWLRTPRPAAAPGVWRFGHRPRAEQEPERTPTRQLLSGALIAFLVGWLVWSLLWNGYLGGWWLLPLYAMIPDSWASPHSVASVVVVYLYYAVFAVGIAVGVGRLGRWGELWRRFGYPAWRTAVPAPTERPPAPEADPAQWPQLREAGAVDAAERLGAD</sequence>
<feature type="transmembrane region" description="Helical" evidence="2">
    <location>
        <begin position="129"/>
        <end position="149"/>
    </location>
</feature>
<feature type="transmembrane region" description="Helical" evidence="2">
    <location>
        <begin position="84"/>
        <end position="109"/>
    </location>
</feature>
<feature type="compositionally biased region" description="Basic and acidic residues" evidence="1">
    <location>
        <begin position="66"/>
        <end position="76"/>
    </location>
</feature>
<protein>
    <submittedName>
        <fullName evidence="3">ATP-binding protein</fullName>
    </submittedName>
</protein>
<feature type="region of interest" description="Disordered" evidence="1">
    <location>
        <begin position="56"/>
        <end position="76"/>
    </location>
</feature>
<keyword evidence="4" id="KW-1185">Reference proteome</keyword>
<feature type="region of interest" description="Disordered" evidence="1">
    <location>
        <begin position="1"/>
        <end position="38"/>
    </location>
</feature>
<evidence type="ECO:0000256" key="2">
    <source>
        <dbReference type="SAM" id="Phobius"/>
    </source>
</evidence>
<keyword evidence="2" id="KW-0812">Transmembrane</keyword>
<evidence type="ECO:0000313" key="4">
    <source>
        <dbReference type="Proteomes" id="UP001352223"/>
    </source>
</evidence>
<name>A0ABU6C609_9ACTN</name>
<evidence type="ECO:0000256" key="1">
    <source>
        <dbReference type="SAM" id="MobiDB-lite"/>
    </source>
</evidence>
<keyword evidence="3" id="KW-0067">ATP-binding</keyword>